<dbReference type="EMBL" id="CAADRA010005242">
    <property type="protein sequence ID" value="VFT87494.1"/>
    <property type="molecule type" value="Genomic_DNA"/>
</dbReference>
<dbReference type="GO" id="GO:0008236">
    <property type="term" value="F:serine-type peptidase activity"/>
    <property type="evidence" value="ECO:0007669"/>
    <property type="project" value="InterPro"/>
</dbReference>
<feature type="region of interest" description="Disordered" evidence="1">
    <location>
        <begin position="79"/>
        <end position="100"/>
    </location>
</feature>
<dbReference type="Gene3D" id="3.30.750.44">
    <property type="match status" value="1"/>
</dbReference>
<dbReference type="AlphaFoldDB" id="A0A485KSE3"/>
<organism evidence="4 5">
    <name type="scientific">Aphanomyces stellatus</name>
    <dbReference type="NCBI Taxonomy" id="120398"/>
    <lineage>
        <taxon>Eukaryota</taxon>
        <taxon>Sar</taxon>
        <taxon>Stramenopiles</taxon>
        <taxon>Oomycota</taxon>
        <taxon>Saprolegniomycetes</taxon>
        <taxon>Saprolegniales</taxon>
        <taxon>Verrucalvaceae</taxon>
        <taxon>Aphanomyces</taxon>
    </lineage>
</organism>
<dbReference type="Pfam" id="PF03572">
    <property type="entry name" value="Peptidase_S41"/>
    <property type="match status" value="1"/>
</dbReference>
<feature type="domain" description="Tail specific protease" evidence="2">
    <location>
        <begin position="107"/>
        <end position="301"/>
    </location>
</feature>
<dbReference type="OrthoDB" id="10268064at2759"/>
<sequence>MDMQQPPHFNTLIDVTEKADVVARLTKALRANYCIPEKGEQIAAAVETASFDDAATLGALAEAVTVQLQAVNNDRHLNVRVTPSKQDEPPTTDKKERKQDENFPEWMLERFADVNYGIPKVEVLAGRVGYFEWPAMVQLALAKDIVISTLNFLSATEAMIVDLRRCGGGDPDTADLLYAILFDQETHVNDFYDRPTDVTKARVVGKKDSFPELKRTYFGKPVYVLTSPRTFSCGEEIAYTLKTFAKAAVVGTAKTGGGAHPGEAFYLHPYLGVFIPTGRNINMKTGTDWEGDGVAPDVQVATPEEGLNVAHALALKQILGRRRDEWSKKDFMAPYIQKLEAKLVELERANPVVGSPLGP</sequence>
<evidence type="ECO:0000256" key="1">
    <source>
        <dbReference type="SAM" id="MobiDB-lite"/>
    </source>
</evidence>
<dbReference type="EMBL" id="VJMH01005221">
    <property type="protein sequence ID" value="KAF0698764.1"/>
    <property type="molecule type" value="Genomic_DNA"/>
</dbReference>
<dbReference type="CDD" id="cd07563">
    <property type="entry name" value="Peptidase_S41_IRBP"/>
    <property type="match status" value="1"/>
</dbReference>
<dbReference type="InterPro" id="IPR005151">
    <property type="entry name" value="Tail-specific_protease"/>
</dbReference>
<evidence type="ECO:0000313" key="4">
    <source>
        <dbReference type="EMBL" id="VFT87494.1"/>
    </source>
</evidence>
<dbReference type="PANTHER" id="PTHR11261">
    <property type="entry name" value="INTERPHOTORECEPTOR RETINOID-BINDING PROTEIN"/>
    <property type="match status" value="1"/>
</dbReference>
<reference evidence="4 5" key="1">
    <citation type="submission" date="2019-03" db="EMBL/GenBank/DDBJ databases">
        <authorList>
            <person name="Gaulin E."/>
            <person name="Dumas B."/>
        </authorList>
    </citation>
    <scope>NUCLEOTIDE SEQUENCE [LARGE SCALE GENOMIC DNA]</scope>
    <source>
        <strain evidence="4">CBS 568.67</strain>
    </source>
</reference>
<dbReference type="Gene3D" id="3.90.226.10">
    <property type="entry name" value="2-enoyl-CoA Hydratase, Chain A, domain 1"/>
    <property type="match status" value="1"/>
</dbReference>
<dbReference type="InterPro" id="IPR029045">
    <property type="entry name" value="ClpP/crotonase-like_dom_sf"/>
</dbReference>
<feature type="compositionally biased region" description="Basic and acidic residues" evidence="1">
    <location>
        <begin position="85"/>
        <end position="100"/>
    </location>
</feature>
<dbReference type="Pfam" id="PF11918">
    <property type="entry name" value="Peptidase_S41_N"/>
    <property type="match status" value="1"/>
</dbReference>
<dbReference type="GO" id="GO:0006508">
    <property type="term" value="P:proteolysis"/>
    <property type="evidence" value="ECO:0007669"/>
    <property type="project" value="InterPro"/>
</dbReference>
<accession>A0A485KSE3</accession>
<gene>
    <name evidence="4" type="primary">Aste57867_10622</name>
    <name evidence="3" type="ORF">As57867_010582</name>
    <name evidence="4" type="ORF">ASTE57867_10622</name>
</gene>
<reference evidence="3" key="2">
    <citation type="submission" date="2019-06" db="EMBL/GenBank/DDBJ databases">
        <title>Genomics analysis of Aphanomyces spp. identifies a new class of oomycete effector associated with host adaptation.</title>
        <authorList>
            <person name="Gaulin E."/>
        </authorList>
    </citation>
    <scope>NUCLEOTIDE SEQUENCE</scope>
    <source>
        <strain evidence="3">CBS 578.67</strain>
    </source>
</reference>
<dbReference type="SUPFAM" id="SSF52096">
    <property type="entry name" value="ClpP/crotonase"/>
    <property type="match status" value="1"/>
</dbReference>
<dbReference type="SMART" id="SM00245">
    <property type="entry name" value="TSPc"/>
    <property type="match status" value="1"/>
</dbReference>
<protein>
    <submittedName>
        <fullName evidence="4">Aste57867_10622 protein</fullName>
    </submittedName>
</protein>
<name>A0A485KSE3_9STRA</name>
<keyword evidence="5" id="KW-1185">Reference proteome</keyword>
<dbReference type="PANTHER" id="PTHR11261:SF3">
    <property type="entry name" value="RETINOL-BINDING PROTEIN 3"/>
    <property type="match status" value="1"/>
</dbReference>
<dbReference type="Proteomes" id="UP000332933">
    <property type="component" value="Unassembled WGS sequence"/>
</dbReference>
<evidence type="ECO:0000259" key="2">
    <source>
        <dbReference type="SMART" id="SM00245"/>
    </source>
</evidence>
<proteinExistence type="predicted"/>
<evidence type="ECO:0000313" key="3">
    <source>
        <dbReference type="EMBL" id="KAF0698764.1"/>
    </source>
</evidence>
<evidence type="ECO:0000313" key="5">
    <source>
        <dbReference type="Proteomes" id="UP000332933"/>
    </source>
</evidence>